<organism evidence="2 3">
    <name type="scientific">Nocardioides endophyticus</name>
    <dbReference type="NCBI Taxonomy" id="1353775"/>
    <lineage>
        <taxon>Bacteria</taxon>
        <taxon>Bacillati</taxon>
        <taxon>Actinomycetota</taxon>
        <taxon>Actinomycetes</taxon>
        <taxon>Propionibacteriales</taxon>
        <taxon>Nocardioidaceae</taxon>
        <taxon>Nocardioides</taxon>
    </lineage>
</organism>
<dbReference type="InterPro" id="IPR011701">
    <property type="entry name" value="MFS"/>
</dbReference>
<feature type="transmembrane region" description="Helical" evidence="1">
    <location>
        <begin position="367"/>
        <end position="387"/>
    </location>
</feature>
<evidence type="ECO:0000313" key="3">
    <source>
        <dbReference type="Proteomes" id="UP001499882"/>
    </source>
</evidence>
<dbReference type="PANTHER" id="PTHR23542">
    <property type="match status" value="1"/>
</dbReference>
<dbReference type="SUPFAM" id="SSF103473">
    <property type="entry name" value="MFS general substrate transporter"/>
    <property type="match status" value="1"/>
</dbReference>
<feature type="transmembrane region" description="Helical" evidence="1">
    <location>
        <begin position="252"/>
        <end position="271"/>
    </location>
</feature>
<feature type="transmembrane region" description="Helical" evidence="1">
    <location>
        <begin position="21"/>
        <end position="42"/>
    </location>
</feature>
<evidence type="ECO:0000313" key="2">
    <source>
        <dbReference type="EMBL" id="GAA4742777.1"/>
    </source>
</evidence>
<feature type="transmembrane region" description="Helical" evidence="1">
    <location>
        <begin position="171"/>
        <end position="190"/>
    </location>
</feature>
<dbReference type="PANTHER" id="PTHR23542:SF1">
    <property type="entry name" value="MAJOR FACILITATOR SUPERFAMILY (MFS) PROFILE DOMAIN-CONTAINING PROTEIN"/>
    <property type="match status" value="1"/>
</dbReference>
<protein>
    <submittedName>
        <fullName evidence="2">MFS transporter</fullName>
    </submittedName>
</protein>
<reference evidence="3" key="1">
    <citation type="journal article" date="2019" name="Int. J. Syst. Evol. Microbiol.">
        <title>The Global Catalogue of Microorganisms (GCM) 10K type strain sequencing project: providing services to taxonomists for standard genome sequencing and annotation.</title>
        <authorList>
            <consortium name="The Broad Institute Genomics Platform"/>
            <consortium name="The Broad Institute Genome Sequencing Center for Infectious Disease"/>
            <person name="Wu L."/>
            <person name="Ma J."/>
        </authorList>
    </citation>
    <scope>NUCLEOTIDE SEQUENCE [LARGE SCALE GENOMIC DNA]</scope>
    <source>
        <strain evidence="3">JCM 18532</strain>
    </source>
</reference>
<keyword evidence="1" id="KW-0812">Transmembrane</keyword>
<feature type="transmembrane region" description="Helical" evidence="1">
    <location>
        <begin position="143"/>
        <end position="165"/>
    </location>
</feature>
<dbReference type="InterPro" id="IPR036259">
    <property type="entry name" value="MFS_trans_sf"/>
</dbReference>
<gene>
    <name evidence="2" type="ORF">GCM10023350_29330</name>
</gene>
<dbReference type="RefSeq" id="WP_345527562.1">
    <property type="nucleotide sequence ID" value="NZ_BAABKN010000019.1"/>
</dbReference>
<sequence>MFTSYRRILAQPGTLRFSLTGLVARLPISMIGLGIVLLVSAATGSYGVAGAISAAYMISNAGFAILQGRLLDRLGQGKVLASASIGFGLAISLLVVSVQEDWPVGWTYVLAAIGGAFLPQVGSSVRTRWSHVLDQPADVQTAFALEAVLDEAVFILGPILVAVLATAWHPVAGIAVAVVACVGGTLAFSAQTATAPPPHPRDSTSESRPPLPWRSVVPLAVVCACLGVLFGAAEVTTVAFAEERGHKAVSGALLALWAFGSLAAGVITGAIHWRRGPSFRVRWGAFAMACAMVPLYFIHSLPLMGAVLFVAGFAIAPTMIASMSLTEAVVPSGRLTEGMAIMQTGLVAGVAPGATLSGLVVDHQGASAAYLVSAGAGLVAALAAQALPRSRDLAPTKLPAGLRSRRD</sequence>
<evidence type="ECO:0000256" key="1">
    <source>
        <dbReference type="SAM" id="Phobius"/>
    </source>
</evidence>
<dbReference type="Pfam" id="PF07690">
    <property type="entry name" value="MFS_1"/>
    <property type="match status" value="1"/>
</dbReference>
<dbReference type="Proteomes" id="UP001499882">
    <property type="component" value="Unassembled WGS sequence"/>
</dbReference>
<keyword evidence="3" id="KW-1185">Reference proteome</keyword>
<feature type="transmembrane region" description="Helical" evidence="1">
    <location>
        <begin position="79"/>
        <end position="98"/>
    </location>
</feature>
<feature type="transmembrane region" description="Helical" evidence="1">
    <location>
        <begin position="48"/>
        <end position="67"/>
    </location>
</feature>
<dbReference type="EMBL" id="BAABKN010000019">
    <property type="protein sequence ID" value="GAA4742777.1"/>
    <property type="molecule type" value="Genomic_DNA"/>
</dbReference>
<feature type="transmembrane region" description="Helical" evidence="1">
    <location>
        <begin position="283"/>
        <end position="299"/>
    </location>
</feature>
<name>A0ABP8Z0B1_9ACTN</name>
<comment type="caution">
    <text evidence="2">The sequence shown here is derived from an EMBL/GenBank/DDBJ whole genome shotgun (WGS) entry which is preliminary data.</text>
</comment>
<feature type="transmembrane region" description="Helical" evidence="1">
    <location>
        <begin position="211"/>
        <end position="232"/>
    </location>
</feature>
<keyword evidence="1" id="KW-0472">Membrane</keyword>
<feature type="transmembrane region" description="Helical" evidence="1">
    <location>
        <begin position="338"/>
        <end position="361"/>
    </location>
</feature>
<dbReference type="Gene3D" id="1.20.1250.20">
    <property type="entry name" value="MFS general substrate transporter like domains"/>
    <property type="match status" value="1"/>
</dbReference>
<keyword evidence="1" id="KW-1133">Transmembrane helix</keyword>
<proteinExistence type="predicted"/>
<feature type="transmembrane region" description="Helical" evidence="1">
    <location>
        <begin position="305"/>
        <end position="326"/>
    </location>
</feature>
<accession>A0ABP8Z0B1</accession>